<dbReference type="AlphaFoldDB" id="A0A975GFJ5"/>
<dbReference type="KEGG" id="dli:dnl_16280"/>
<name>A0A975GFJ5_9BACT</name>
<dbReference type="RefSeq" id="WP_207691124.1">
    <property type="nucleotide sequence ID" value="NZ_CP061799.1"/>
</dbReference>
<organism evidence="1 2">
    <name type="scientific">Desulfonema limicola</name>
    <dbReference type="NCBI Taxonomy" id="45656"/>
    <lineage>
        <taxon>Bacteria</taxon>
        <taxon>Pseudomonadati</taxon>
        <taxon>Thermodesulfobacteriota</taxon>
        <taxon>Desulfobacteria</taxon>
        <taxon>Desulfobacterales</taxon>
        <taxon>Desulfococcaceae</taxon>
        <taxon>Desulfonema</taxon>
    </lineage>
</organism>
<protein>
    <submittedName>
        <fullName evidence="1">Uncharacterized protein</fullName>
    </submittedName>
</protein>
<evidence type="ECO:0000313" key="2">
    <source>
        <dbReference type="Proteomes" id="UP000663720"/>
    </source>
</evidence>
<reference evidence="1" key="1">
    <citation type="journal article" date="2021" name="Microb. Physiol.">
        <title>Proteogenomic Insights into the Physiology of Marine, Sulfate-Reducing, Filamentous Desulfonema limicola and Desulfonema magnum.</title>
        <authorList>
            <person name="Schnaars V."/>
            <person name="Wohlbrand L."/>
            <person name="Scheve S."/>
            <person name="Hinrichs C."/>
            <person name="Reinhardt R."/>
            <person name="Rabus R."/>
        </authorList>
    </citation>
    <scope>NUCLEOTIDE SEQUENCE</scope>
    <source>
        <strain evidence="1">5ac10</strain>
    </source>
</reference>
<gene>
    <name evidence="1" type="ORF">dnl_16280</name>
</gene>
<dbReference type="EMBL" id="CP061799">
    <property type="protein sequence ID" value="QTA79361.1"/>
    <property type="molecule type" value="Genomic_DNA"/>
</dbReference>
<evidence type="ECO:0000313" key="1">
    <source>
        <dbReference type="EMBL" id="QTA79361.1"/>
    </source>
</evidence>
<sequence>MVQMTIQVSDELAQRCKSIGPWLSTIIELSLTGFKTQAVAAVTEIIDFLCKNPDPDEITDFHVSESAQSRLRRLLALNEADCLSLSEKAELDELQRLEHIIIMLKINAAKLLHRE</sequence>
<keyword evidence="2" id="KW-1185">Reference proteome</keyword>
<accession>A0A975GFJ5</accession>
<dbReference type="Proteomes" id="UP000663720">
    <property type="component" value="Chromosome"/>
</dbReference>
<proteinExistence type="predicted"/>